<gene>
    <name evidence="1" type="ORF">HUJ06_013133</name>
</gene>
<dbReference type="AlphaFoldDB" id="A0A822Z533"/>
<proteinExistence type="predicted"/>
<sequence>MNKQNDFSTPHSKTCLFTDETTENKRSLLLSLHKEMNMYKETTKFRYKMIKQSK</sequence>
<evidence type="ECO:0000313" key="2">
    <source>
        <dbReference type="Proteomes" id="UP000607653"/>
    </source>
</evidence>
<comment type="caution">
    <text evidence="1">The sequence shown here is derived from an EMBL/GenBank/DDBJ whole genome shotgun (WGS) entry which is preliminary data.</text>
</comment>
<evidence type="ECO:0000313" key="1">
    <source>
        <dbReference type="EMBL" id="DAD38811.1"/>
    </source>
</evidence>
<name>A0A822Z533_NELNU</name>
<accession>A0A822Z533</accession>
<keyword evidence="2" id="KW-1185">Reference proteome</keyword>
<dbReference type="EMBL" id="DUZY01000005">
    <property type="protein sequence ID" value="DAD38811.1"/>
    <property type="molecule type" value="Genomic_DNA"/>
</dbReference>
<organism evidence="1 2">
    <name type="scientific">Nelumbo nucifera</name>
    <name type="common">Sacred lotus</name>
    <dbReference type="NCBI Taxonomy" id="4432"/>
    <lineage>
        <taxon>Eukaryota</taxon>
        <taxon>Viridiplantae</taxon>
        <taxon>Streptophyta</taxon>
        <taxon>Embryophyta</taxon>
        <taxon>Tracheophyta</taxon>
        <taxon>Spermatophyta</taxon>
        <taxon>Magnoliopsida</taxon>
        <taxon>Proteales</taxon>
        <taxon>Nelumbonaceae</taxon>
        <taxon>Nelumbo</taxon>
    </lineage>
</organism>
<dbReference type="Proteomes" id="UP000607653">
    <property type="component" value="Unassembled WGS sequence"/>
</dbReference>
<reference evidence="1 2" key="1">
    <citation type="journal article" date="2020" name="Mol. Biol. Evol.">
        <title>Distinct Expression and Methylation Patterns for Genes with Different Fates following a Single Whole-Genome Duplication in Flowering Plants.</title>
        <authorList>
            <person name="Shi T."/>
            <person name="Rahmani R.S."/>
            <person name="Gugger P.F."/>
            <person name="Wang M."/>
            <person name="Li H."/>
            <person name="Zhang Y."/>
            <person name="Li Z."/>
            <person name="Wang Q."/>
            <person name="Van de Peer Y."/>
            <person name="Marchal K."/>
            <person name="Chen J."/>
        </authorList>
    </citation>
    <scope>NUCLEOTIDE SEQUENCE [LARGE SCALE GENOMIC DNA]</scope>
    <source>
        <tissue evidence="1">Leaf</tissue>
    </source>
</reference>
<protein>
    <submittedName>
        <fullName evidence="1">Uncharacterized protein</fullName>
    </submittedName>
</protein>